<dbReference type="PROSITE" id="PS50043">
    <property type="entry name" value="HTH_LUXR_2"/>
    <property type="match status" value="1"/>
</dbReference>
<dbReference type="EMBL" id="PYYB01000001">
    <property type="protein sequence ID" value="PTL60352.1"/>
    <property type="molecule type" value="Genomic_DNA"/>
</dbReference>
<dbReference type="Pfam" id="PF13191">
    <property type="entry name" value="AAA_16"/>
    <property type="match status" value="1"/>
</dbReference>
<dbReference type="GO" id="GO:0006355">
    <property type="term" value="P:regulation of DNA-templated transcription"/>
    <property type="evidence" value="ECO:0007669"/>
    <property type="project" value="InterPro"/>
</dbReference>
<feature type="domain" description="HTH luxR-type" evidence="3">
    <location>
        <begin position="878"/>
        <end position="943"/>
    </location>
</feature>
<dbReference type="SUPFAM" id="SSF48452">
    <property type="entry name" value="TPR-like"/>
    <property type="match status" value="1"/>
</dbReference>
<dbReference type="PROSITE" id="PS00622">
    <property type="entry name" value="HTH_LUXR_1"/>
    <property type="match status" value="1"/>
</dbReference>
<dbReference type="RefSeq" id="WP_107568997.1">
    <property type="nucleotide sequence ID" value="NZ_PYYB01000001.1"/>
</dbReference>
<dbReference type="PANTHER" id="PTHR16305:SF35">
    <property type="entry name" value="TRANSCRIPTIONAL ACTIVATOR DOMAIN"/>
    <property type="match status" value="1"/>
</dbReference>
<accession>A0A2T4UM88</accession>
<evidence type="ECO:0000313" key="4">
    <source>
        <dbReference type="EMBL" id="PTL60352.1"/>
    </source>
</evidence>
<dbReference type="InterPro" id="IPR000792">
    <property type="entry name" value="Tscrpt_reg_LuxR_C"/>
</dbReference>
<dbReference type="Pfam" id="PF00196">
    <property type="entry name" value="GerE"/>
    <property type="match status" value="1"/>
</dbReference>
<organism evidence="4 5">
    <name type="scientific">Paraconexibacter algicola</name>
    <dbReference type="NCBI Taxonomy" id="2133960"/>
    <lineage>
        <taxon>Bacteria</taxon>
        <taxon>Bacillati</taxon>
        <taxon>Actinomycetota</taxon>
        <taxon>Thermoleophilia</taxon>
        <taxon>Solirubrobacterales</taxon>
        <taxon>Paraconexibacteraceae</taxon>
        <taxon>Paraconexibacter</taxon>
    </lineage>
</organism>
<dbReference type="InterPro" id="IPR036388">
    <property type="entry name" value="WH-like_DNA-bd_sf"/>
</dbReference>
<dbReference type="InterPro" id="IPR027417">
    <property type="entry name" value="P-loop_NTPase"/>
</dbReference>
<dbReference type="GO" id="GO:0004016">
    <property type="term" value="F:adenylate cyclase activity"/>
    <property type="evidence" value="ECO:0007669"/>
    <property type="project" value="TreeGrafter"/>
</dbReference>
<dbReference type="GO" id="GO:0005524">
    <property type="term" value="F:ATP binding"/>
    <property type="evidence" value="ECO:0007669"/>
    <property type="project" value="UniProtKB-KW"/>
</dbReference>
<dbReference type="SUPFAM" id="SSF46894">
    <property type="entry name" value="C-terminal effector domain of the bipartite response regulators"/>
    <property type="match status" value="1"/>
</dbReference>
<dbReference type="OrthoDB" id="8482304at2"/>
<keyword evidence="2" id="KW-0067">ATP-binding</keyword>
<dbReference type="PRINTS" id="PR00038">
    <property type="entry name" value="HTHLUXR"/>
</dbReference>
<comment type="caution">
    <text evidence="4">The sequence shown here is derived from an EMBL/GenBank/DDBJ whole genome shotgun (WGS) entry which is preliminary data.</text>
</comment>
<proteinExistence type="predicted"/>
<reference evidence="4 5" key="1">
    <citation type="submission" date="2018-03" db="EMBL/GenBank/DDBJ databases">
        <title>Aquarubrobacter algicola gen. nov., sp. nov., a novel actinobacterium isolated from shallow eutrophic lake during the end of cyanobacterial harmful algal blooms.</title>
        <authorList>
            <person name="Chun S.J."/>
        </authorList>
    </citation>
    <scope>NUCLEOTIDE SEQUENCE [LARGE SCALE GENOMIC DNA]</scope>
    <source>
        <strain evidence="4 5">Seoho-28</strain>
    </source>
</reference>
<dbReference type="CDD" id="cd06170">
    <property type="entry name" value="LuxR_C_like"/>
    <property type="match status" value="1"/>
</dbReference>
<sequence length="947" mass="97001">MHAPLLLHRDAELAALSDALHRARRGSGGLAVVRGEPGAGKSALAAALATAARAAGVAVGTGRATELAARRPFAPATAAIGDGAPDLPRLAEARRVLAAAPPGVLDGSADGGDRELWVVDQLGAAVEDRCAGGPLLLVLDDLQWADASSLRVVGHLADAAPGLPLLLLVLTRPPAHDTPVARLLAAGRAHATVDLALEPLPPQGAVELTAALTGGDPGPALRAHVAGCGGNPLYVRELVDGLRAAGRLVRDGDRVELADGDGPLPATLADLVRARLAALDGATVRLLELAALLGTRFSAADLALLADRPAARLWEELEPATRAGLLTAEGEGLAFRHDLVRDVVADQLPASARAALHLELGRALAAVGAPAGRVAEHLALGAEPGDREAVAWLARAASEAAFAGPDVAVGLRRTALQLAAPGDPLRGLLTAQLAFDVIAAGDRHEGEALCRAALEEGVHPDGEGALRLGLMESMMLRGRLPEVLDQARTTLASPGVAPPDRAVALSWLAIGAMFLERADVADAAAERARQAAVESGAIPAEIKALNVRGLLARQRGDLVAHERFTAAAVAAGAREPTRPVLASHPHLHHAVALADLDRFDEARARLGEAHRAYERLGMRAPATFLHVFGAAVLQAAGAWDDAMTEHLAAVAAARATGAGWQLDTLGALAVLHARRDELPAARERLAEIARLEAAGAVAHDVAGATLAHALVLEASGNADAALALLDALWDELAAAERPALRRPFAVDLVRMLVARGSTSRALAVAEDVAALAAGTPQSTSLAALADHCAALARGDVDGLVAAAARASAAPRPFEALAACADAVVALAAAGRADDASRLADTGLAHAESLGAAREATRIGGALRAAGLRRGARGPRTRPATGWESLTTAERRVAELVAEGLSNPQIADRLVVSRRTVSTHVSNILRKLEVGSRVQLATIAARRDRPAS</sequence>
<dbReference type="InterPro" id="IPR016032">
    <property type="entry name" value="Sig_transdc_resp-reg_C-effctor"/>
</dbReference>
<dbReference type="Gene3D" id="1.10.10.10">
    <property type="entry name" value="Winged helix-like DNA-binding domain superfamily/Winged helix DNA-binding domain"/>
    <property type="match status" value="1"/>
</dbReference>
<evidence type="ECO:0000256" key="1">
    <source>
        <dbReference type="ARBA" id="ARBA00022741"/>
    </source>
</evidence>
<keyword evidence="1" id="KW-0547">Nucleotide-binding</keyword>
<keyword evidence="5" id="KW-1185">Reference proteome</keyword>
<dbReference type="InterPro" id="IPR011990">
    <property type="entry name" value="TPR-like_helical_dom_sf"/>
</dbReference>
<dbReference type="GO" id="GO:0003677">
    <property type="term" value="F:DNA binding"/>
    <property type="evidence" value="ECO:0007669"/>
    <property type="project" value="InterPro"/>
</dbReference>
<dbReference type="PANTHER" id="PTHR16305">
    <property type="entry name" value="TESTICULAR SOLUBLE ADENYLYL CYCLASE"/>
    <property type="match status" value="1"/>
</dbReference>
<dbReference type="SMART" id="SM00421">
    <property type="entry name" value="HTH_LUXR"/>
    <property type="match status" value="1"/>
</dbReference>
<evidence type="ECO:0000256" key="2">
    <source>
        <dbReference type="ARBA" id="ARBA00022840"/>
    </source>
</evidence>
<evidence type="ECO:0000259" key="3">
    <source>
        <dbReference type="PROSITE" id="PS50043"/>
    </source>
</evidence>
<dbReference type="AlphaFoldDB" id="A0A2T4UM88"/>
<dbReference type="InterPro" id="IPR041664">
    <property type="entry name" value="AAA_16"/>
</dbReference>
<protein>
    <recommendedName>
        <fullName evidence="3">HTH luxR-type domain-containing protein</fullName>
    </recommendedName>
</protein>
<dbReference type="Proteomes" id="UP000240739">
    <property type="component" value="Unassembled WGS sequence"/>
</dbReference>
<dbReference type="SUPFAM" id="SSF52540">
    <property type="entry name" value="P-loop containing nucleoside triphosphate hydrolases"/>
    <property type="match status" value="1"/>
</dbReference>
<name>A0A2T4UM88_9ACTN</name>
<dbReference type="GO" id="GO:0005737">
    <property type="term" value="C:cytoplasm"/>
    <property type="evidence" value="ECO:0007669"/>
    <property type="project" value="TreeGrafter"/>
</dbReference>
<gene>
    <name evidence="4" type="ORF">C7Y72_12240</name>
</gene>
<evidence type="ECO:0000313" key="5">
    <source>
        <dbReference type="Proteomes" id="UP000240739"/>
    </source>
</evidence>